<dbReference type="GO" id="GO:0020037">
    <property type="term" value="F:heme binding"/>
    <property type="evidence" value="ECO:0007669"/>
    <property type="project" value="InterPro"/>
</dbReference>
<feature type="compositionally biased region" description="Polar residues" evidence="8">
    <location>
        <begin position="1"/>
        <end position="10"/>
    </location>
</feature>
<dbReference type="EMBL" id="FPAA01000001">
    <property type="protein sequence ID" value="SFS33287.1"/>
    <property type="molecule type" value="Genomic_DNA"/>
</dbReference>
<dbReference type="InterPro" id="IPR036909">
    <property type="entry name" value="Cyt_c-like_dom_sf"/>
</dbReference>
<feature type="binding site" description="covalent" evidence="6">
    <location>
        <position position="34"/>
    </location>
    <ligand>
        <name>heme c</name>
        <dbReference type="ChEBI" id="CHEBI:61717"/>
    </ligand>
</feature>
<dbReference type="PANTHER" id="PTHR37823">
    <property type="entry name" value="CYTOCHROME C-553-LIKE"/>
    <property type="match status" value="1"/>
</dbReference>
<evidence type="ECO:0000256" key="7">
    <source>
        <dbReference type="PIRSR" id="PIRSR000025-2"/>
    </source>
</evidence>
<accession>A0A1I6NZA7</accession>
<feature type="domain" description="Cytochrome c" evidence="9">
    <location>
        <begin position="18"/>
        <end position="92"/>
    </location>
</feature>
<reference evidence="11" key="1">
    <citation type="submission" date="2016-10" db="EMBL/GenBank/DDBJ databases">
        <authorList>
            <person name="Varghese N."/>
            <person name="Submissions S."/>
        </authorList>
    </citation>
    <scope>NUCLEOTIDE SEQUENCE [LARGE SCALE GENOMIC DNA]</scope>
    <source>
        <strain evidence="11">DSM 45789</strain>
    </source>
</reference>
<organism evidence="10 11">
    <name type="scientific">Marininema halotolerans</name>
    <dbReference type="NCBI Taxonomy" id="1155944"/>
    <lineage>
        <taxon>Bacteria</taxon>
        <taxon>Bacillati</taxon>
        <taxon>Bacillota</taxon>
        <taxon>Bacilli</taxon>
        <taxon>Bacillales</taxon>
        <taxon>Thermoactinomycetaceae</taxon>
        <taxon>Marininema</taxon>
    </lineage>
</organism>
<evidence type="ECO:0000313" key="10">
    <source>
        <dbReference type="EMBL" id="SFS33287.1"/>
    </source>
</evidence>
<evidence type="ECO:0000256" key="8">
    <source>
        <dbReference type="SAM" id="MobiDB-lite"/>
    </source>
</evidence>
<feature type="compositionally biased region" description="Low complexity" evidence="8">
    <location>
        <begin position="11"/>
        <end position="24"/>
    </location>
</feature>
<proteinExistence type="predicted"/>
<dbReference type="AlphaFoldDB" id="A0A1I6NZA7"/>
<feature type="binding site" description="covalent" evidence="6">
    <location>
        <position position="31"/>
    </location>
    <ligand>
        <name>heme c</name>
        <dbReference type="ChEBI" id="CHEBI:61717"/>
    </ligand>
</feature>
<keyword evidence="3 7" id="KW-0479">Metal-binding</keyword>
<evidence type="ECO:0000256" key="1">
    <source>
        <dbReference type="ARBA" id="ARBA00022448"/>
    </source>
</evidence>
<evidence type="ECO:0000256" key="3">
    <source>
        <dbReference type="ARBA" id="ARBA00022723"/>
    </source>
</evidence>
<dbReference type="PIRSF" id="PIRSF000025">
    <property type="entry name" value="Cytc_Bsub_c550"/>
    <property type="match status" value="1"/>
</dbReference>
<evidence type="ECO:0000259" key="9">
    <source>
        <dbReference type="PROSITE" id="PS51007"/>
    </source>
</evidence>
<dbReference type="RefSeq" id="WP_176391820.1">
    <property type="nucleotide sequence ID" value="NZ_FPAA01000001.1"/>
</dbReference>
<evidence type="ECO:0000256" key="6">
    <source>
        <dbReference type="PIRSR" id="PIRSR000025-1"/>
    </source>
</evidence>
<dbReference type="InterPro" id="IPR051811">
    <property type="entry name" value="Cytochrome_c550/c551-like"/>
</dbReference>
<protein>
    <submittedName>
        <fullName evidence="10">Cytochrome c551</fullName>
    </submittedName>
</protein>
<keyword evidence="1" id="KW-0813">Transport</keyword>
<feature type="region of interest" description="Disordered" evidence="8">
    <location>
        <begin position="1"/>
        <end position="30"/>
    </location>
</feature>
<evidence type="ECO:0000256" key="5">
    <source>
        <dbReference type="ARBA" id="ARBA00023004"/>
    </source>
</evidence>
<sequence>MVSLTACNQEQSKNNQSSASASPKQVFSNNCSSCHGEQLQGGMGPDISKVGERYSAKEIAAIIEHGQGQMPPQNQLEAKDREKLAQWLAQKK</sequence>
<dbReference type="GO" id="GO:0016020">
    <property type="term" value="C:membrane"/>
    <property type="evidence" value="ECO:0007669"/>
    <property type="project" value="InterPro"/>
</dbReference>
<evidence type="ECO:0000313" key="11">
    <source>
        <dbReference type="Proteomes" id="UP000198660"/>
    </source>
</evidence>
<dbReference type="Gene3D" id="1.10.760.10">
    <property type="entry name" value="Cytochrome c-like domain"/>
    <property type="match status" value="1"/>
</dbReference>
<dbReference type="GO" id="GO:0009055">
    <property type="term" value="F:electron transfer activity"/>
    <property type="evidence" value="ECO:0007669"/>
    <property type="project" value="InterPro"/>
</dbReference>
<feature type="binding site" description="axial binding residue" evidence="7">
    <location>
        <position position="35"/>
    </location>
    <ligand>
        <name>heme c</name>
        <dbReference type="ChEBI" id="CHEBI:61717"/>
    </ligand>
    <ligandPart>
        <name>Fe</name>
        <dbReference type="ChEBI" id="CHEBI:18248"/>
    </ligandPart>
</feature>
<keyword evidence="5 7" id="KW-0408">Iron</keyword>
<dbReference type="PROSITE" id="PS51007">
    <property type="entry name" value="CYTC"/>
    <property type="match status" value="1"/>
</dbReference>
<dbReference type="InterPro" id="IPR009056">
    <property type="entry name" value="Cyt_c-like_dom"/>
</dbReference>
<feature type="binding site" description="axial binding residue" evidence="7">
    <location>
        <position position="70"/>
    </location>
    <ligand>
        <name>heme c</name>
        <dbReference type="ChEBI" id="CHEBI:61717"/>
    </ligand>
    <ligandPart>
        <name>Fe</name>
        <dbReference type="ChEBI" id="CHEBI:18248"/>
    </ligandPart>
</feature>
<dbReference type="InterPro" id="IPR012218">
    <property type="entry name" value="Cyt_c_BACSU-c550-type"/>
</dbReference>
<dbReference type="SUPFAM" id="SSF46626">
    <property type="entry name" value="Cytochrome c"/>
    <property type="match status" value="1"/>
</dbReference>
<comment type="PTM">
    <text evidence="6">Binds 1 heme c group covalently per subunit.</text>
</comment>
<evidence type="ECO:0000256" key="4">
    <source>
        <dbReference type="ARBA" id="ARBA00022982"/>
    </source>
</evidence>
<dbReference type="PANTHER" id="PTHR37823:SF4">
    <property type="entry name" value="MENAQUINOL-CYTOCHROME C REDUCTASE CYTOCHROME B_C SUBUNIT"/>
    <property type="match status" value="1"/>
</dbReference>
<keyword evidence="11" id="KW-1185">Reference proteome</keyword>
<dbReference type="Proteomes" id="UP000198660">
    <property type="component" value="Unassembled WGS sequence"/>
</dbReference>
<gene>
    <name evidence="10" type="ORF">SAMN05444972_101253</name>
</gene>
<evidence type="ECO:0000256" key="2">
    <source>
        <dbReference type="ARBA" id="ARBA00022617"/>
    </source>
</evidence>
<name>A0A1I6NZA7_9BACL</name>
<keyword evidence="2 6" id="KW-0349">Heme</keyword>
<keyword evidence="4" id="KW-0249">Electron transport</keyword>
<dbReference type="GO" id="GO:0005506">
    <property type="term" value="F:iron ion binding"/>
    <property type="evidence" value="ECO:0007669"/>
    <property type="project" value="InterPro"/>
</dbReference>
<dbReference type="Pfam" id="PF13442">
    <property type="entry name" value="Cytochrome_CBB3"/>
    <property type="match status" value="1"/>
</dbReference>